<protein>
    <recommendedName>
        <fullName evidence="3">Vitamin B12 dependent methionine synthase</fullName>
    </recommendedName>
</protein>
<accession>A0A9D2EZ57</accession>
<organism evidence="1 2">
    <name type="scientific">Candidatus Olsenella pullistercoris</name>
    <dbReference type="NCBI Taxonomy" id="2838712"/>
    <lineage>
        <taxon>Bacteria</taxon>
        <taxon>Bacillati</taxon>
        <taxon>Actinomycetota</taxon>
        <taxon>Coriobacteriia</taxon>
        <taxon>Coriobacteriales</taxon>
        <taxon>Atopobiaceae</taxon>
        <taxon>Olsenella</taxon>
    </lineage>
</organism>
<comment type="caution">
    <text evidence="1">The sequence shown here is derived from an EMBL/GenBank/DDBJ whole genome shotgun (WGS) entry which is preliminary data.</text>
</comment>
<dbReference type="InterPro" id="IPR037010">
    <property type="entry name" value="VitB12-dep_Met_synth_activ_sf"/>
</dbReference>
<name>A0A9D2EZ57_9ACTN</name>
<reference evidence="1" key="2">
    <citation type="submission" date="2021-04" db="EMBL/GenBank/DDBJ databases">
        <authorList>
            <person name="Gilroy R."/>
        </authorList>
    </citation>
    <scope>NUCLEOTIDE SEQUENCE</scope>
    <source>
        <strain evidence="1">ChiHjej12B11-14209</strain>
    </source>
</reference>
<dbReference type="Gene3D" id="3.40.109.40">
    <property type="match status" value="1"/>
</dbReference>
<gene>
    <name evidence="1" type="ORF">IAA19_03785</name>
</gene>
<proteinExistence type="predicted"/>
<evidence type="ECO:0008006" key="3">
    <source>
        <dbReference type="Google" id="ProtNLM"/>
    </source>
</evidence>
<dbReference type="Proteomes" id="UP000824062">
    <property type="component" value="Unassembled WGS sequence"/>
</dbReference>
<evidence type="ECO:0000313" key="2">
    <source>
        <dbReference type="Proteomes" id="UP000824062"/>
    </source>
</evidence>
<dbReference type="EMBL" id="DXBM01000034">
    <property type="protein sequence ID" value="HIZ46127.1"/>
    <property type="molecule type" value="Genomic_DNA"/>
</dbReference>
<dbReference type="AlphaFoldDB" id="A0A9D2EZ57"/>
<dbReference type="GO" id="GO:0008705">
    <property type="term" value="F:methionine synthase activity"/>
    <property type="evidence" value="ECO:0007669"/>
    <property type="project" value="InterPro"/>
</dbReference>
<dbReference type="SUPFAM" id="SSF56507">
    <property type="entry name" value="Methionine synthase activation domain-like"/>
    <property type="match status" value="1"/>
</dbReference>
<sequence>MAEAVVESYDIRSVERAEVLRYLGYAGQPLTSELDARVDEMVGRCLEVARPRGCVRVFDVAGRDEGEGAPVVRLSGTALELAGSSIDRHLEGAVAVAVLAVTAGMGVDAELRRLSLTDRVGQLLLDAAGTALVERAADAAEASVVARAAERGLFANGRFSPGYGDLPLATQPVLLATLDAQRLLGITLSSSLLMTPTKSVTAVIGLFREPRAAGRPGCAECACREFCSLRAAGTTCRG</sequence>
<reference evidence="1" key="1">
    <citation type="journal article" date="2021" name="PeerJ">
        <title>Extensive microbial diversity within the chicken gut microbiome revealed by metagenomics and culture.</title>
        <authorList>
            <person name="Gilroy R."/>
            <person name="Ravi A."/>
            <person name="Getino M."/>
            <person name="Pursley I."/>
            <person name="Horton D.L."/>
            <person name="Alikhan N.F."/>
            <person name="Baker D."/>
            <person name="Gharbi K."/>
            <person name="Hall N."/>
            <person name="Watson M."/>
            <person name="Adriaenssens E.M."/>
            <person name="Foster-Nyarko E."/>
            <person name="Jarju S."/>
            <person name="Secka A."/>
            <person name="Antonio M."/>
            <person name="Oren A."/>
            <person name="Chaudhuri R.R."/>
            <person name="La Ragione R."/>
            <person name="Hildebrand F."/>
            <person name="Pallen M.J."/>
        </authorList>
    </citation>
    <scope>NUCLEOTIDE SEQUENCE</scope>
    <source>
        <strain evidence="1">ChiHjej12B11-14209</strain>
    </source>
</reference>
<evidence type="ECO:0000313" key="1">
    <source>
        <dbReference type="EMBL" id="HIZ46127.1"/>
    </source>
</evidence>